<feature type="repeat" description="ANK" evidence="22">
    <location>
        <begin position="1265"/>
        <end position="1297"/>
    </location>
</feature>
<dbReference type="SUPFAM" id="SSF48403">
    <property type="entry name" value="Ankyrin repeat"/>
    <property type="match status" value="1"/>
</dbReference>
<feature type="region of interest" description="Disordered" evidence="23">
    <location>
        <begin position="741"/>
        <end position="760"/>
    </location>
</feature>
<feature type="transmembrane region" description="Helical" evidence="24">
    <location>
        <begin position="340"/>
        <end position="362"/>
    </location>
</feature>
<comment type="subunit">
    <text evidence="21">Component of a complex consisting of the NF-kappa-B p52-p52 homodimer and BCL3. Component of a complex consisting of the NF-kappa-B p50-p50 homodimer and BCL3. Interacts with N4BP2, COPS5 and PIR. Interacts with CYLD.</text>
</comment>
<dbReference type="SMART" id="SM00408">
    <property type="entry name" value="IGc2"/>
    <property type="match status" value="2"/>
</dbReference>
<evidence type="ECO:0000313" key="28">
    <source>
        <dbReference type="Proteomes" id="UP001166674"/>
    </source>
</evidence>
<feature type="repeat" description="ANK" evidence="22">
    <location>
        <begin position="1195"/>
        <end position="1227"/>
    </location>
</feature>
<feature type="compositionally biased region" description="Low complexity" evidence="23">
    <location>
        <begin position="1435"/>
        <end position="1444"/>
    </location>
</feature>
<dbReference type="GO" id="GO:0050862">
    <property type="term" value="P:positive regulation of T cell receptor signaling pathway"/>
    <property type="evidence" value="ECO:0007669"/>
    <property type="project" value="TreeGrafter"/>
</dbReference>
<dbReference type="GO" id="GO:0006915">
    <property type="term" value="P:apoptotic process"/>
    <property type="evidence" value="ECO:0007669"/>
    <property type="project" value="UniProtKB-ARBA"/>
</dbReference>
<keyword evidence="19" id="KW-0393">Immunoglobulin domain</keyword>
<accession>A0AA41SYM5</accession>
<feature type="compositionally biased region" description="Low complexity" evidence="23">
    <location>
        <begin position="1457"/>
        <end position="1466"/>
    </location>
</feature>
<dbReference type="PANTHER" id="PTHR47387:SF2">
    <property type="entry name" value="PVR CELL ADHESION MOLECULE"/>
    <property type="match status" value="1"/>
</dbReference>
<dbReference type="Proteomes" id="UP001166674">
    <property type="component" value="Unassembled WGS sequence"/>
</dbReference>
<evidence type="ECO:0000256" key="14">
    <source>
        <dbReference type="ARBA" id="ARBA00023157"/>
    </source>
</evidence>
<keyword evidence="16" id="KW-0804">Transcription</keyword>
<dbReference type="GO" id="GO:0001675">
    <property type="term" value="P:acrosome assembly"/>
    <property type="evidence" value="ECO:0007669"/>
    <property type="project" value="TreeGrafter"/>
</dbReference>
<dbReference type="SMART" id="SM00409">
    <property type="entry name" value="IG"/>
    <property type="match status" value="7"/>
</dbReference>
<feature type="repeat" description="ANK" evidence="22">
    <location>
        <begin position="1332"/>
        <end position="1364"/>
    </location>
</feature>
<dbReference type="GO" id="GO:0003712">
    <property type="term" value="F:transcription coregulator activity"/>
    <property type="evidence" value="ECO:0007669"/>
    <property type="project" value="UniProtKB-ARBA"/>
</dbReference>
<feature type="domain" description="Ig-like" evidence="26">
    <location>
        <begin position="3"/>
        <end position="133"/>
    </location>
</feature>
<dbReference type="GO" id="GO:0045893">
    <property type="term" value="P:positive regulation of DNA-templated transcription"/>
    <property type="evidence" value="ECO:0007669"/>
    <property type="project" value="UniProtKB-ARBA"/>
</dbReference>
<dbReference type="InterPro" id="IPR013783">
    <property type="entry name" value="Ig-like_fold"/>
</dbReference>
<evidence type="ECO:0000256" key="7">
    <source>
        <dbReference type="ARBA" id="ARBA00022729"/>
    </source>
</evidence>
<gene>
    <name evidence="27" type="ORF">SUZIE_146400</name>
</gene>
<dbReference type="FunFam" id="1.25.40.20:FF:000187">
    <property type="entry name" value="B-cell lymphoma 3 protein"/>
    <property type="match status" value="1"/>
</dbReference>
<evidence type="ECO:0000256" key="13">
    <source>
        <dbReference type="ARBA" id="ARBA00023136"/>
    </source>
</evidence>
<keyword evidence="28" id="KW-1185">Reference proteome</keyword>
<feature type="repeat" description="ANK" evidence="22">
    <location>
        <begin position="1299"/>
        <end position="1331"/>
    </location>
</feature>
<keyword evidence="18" id="KW-0539">Nucleus</keyword>
<keyword evidence="14" id="KW-1015">Disulfide bond</keyword>
<dbReference type="GO" id="GO:0033005">
    <property type="term" value="P:positive regulation of mast cell activation"/>
    <property type="evidence" value="ECO:0007669"/>
    <property type="project" value="TreeGrafter"/>
</dbReference>
<feature type="compositionally biased region" description="Pro residues" evidence="23">
    <location>
        <begin position="1467"/>
        <end position="1478"/>
    </location>
</feature>
<feature type="compositionally biased region" description="Low complexity" evidence="23">
    <location>
        <begin position="1401"/>
        <end position="1428"/>
    </location>
</feature>
<dbReference type="Pfam" id="PF12796">
    <property type="entry name" value="Ank_2"/>
    <property type="match status" value="2"/>
</dbReference>
<dbReference type="Gene3D" id="1.25.40.20">
    <property type="entry name" value="Ankyrin repeat-containing domain"/>
    <property type="match status" value="1"/>
</dbReference>
<feature type="compositionally biased region" description="Basic and acidic residues" evidence="23">
    <location>
        <begin position="643"/>
        <end position="659"/>
    </location>
</feature>
<keyword evidence="10 24" id="KW-1133">Transmembrane helix</keyword>
<dbReference type="Pfam" id="PF13927">
    <property type="entry name" value="Ig_3"/>
    <property type="match status" value="1"/>
</dbReference>
<evidence type="ECO:0000256" key="21">
    <source>
        <dbReference type="ARBA" id="ARBA00065082"/>
    </source>
</evidence>
<protein>
    <submittedName>
        <fullName evidence="27">Carcinoembryonic antigen-related cell adhesion molecule 16</fullName>
    </submittedName>
</protein>
<evidence type="ECO:0000256" key="1">
    <source>
        <dbReference type="ARBA" id="ARBA00004123"/>
    </source>
</evidence>
<evidence type="ECO:0000256" key="2">
    <source>
        <dbReference type="ARBA" id="ARBA00004479"/>
    </source>
</evidence>
<dbReference type="GO" id="GO:0043066">
    <property type="term" value="P:negative regulation of apoptotic process"/>
    <property type="evidence" value="ECO:0007669"/>
    <property type="project" value="UniProtKB-ARBA"/>
</dbReference>
<evidence type="ECO:0000256" key="15">
    <source>
        <dbReference type="ARBA" id="ARBA00023159"/>
    </source>
</evidence>
<feature type="region of interest" description="Disordered" evidence="23">
    <location>
        <begin position="1384"/>
        <end position="1478"/>
    </location>
</feature>
<keyword evidence="4" id="KW-0963">Cytoplasm</keyword>
<dbReference type="InterPro" id="IPR036770">
    <property type="entry name" value="Ankyrin_rpt-contain_sf"/>
</dbReference>
<reference evidence="27" key="1">
    <citation type="submission" date="2020-03" db="EMBL/GenBank/DDBJ databases">
        <title>Studies in the Genomics of Life Span.</title>
        <authorList>
            <person name="Glass D."/>
        </authorList>
    </citation>
    <scope>NUCLEOTIDE SEQUENCE</scope>
    <source>
        <strain evidence="27">SUZIE</strain>
        <tissue evidence="27">Muscle</tissue>
    </source>
</reference>
<dbReference type="GO" id="GO:0002891">
    <property type="term" value="P:positive regulation of immunoglobulin mediated immune response"/>
    <property type="evidence" value="ECO:0007669"/>
    <property type="project" value="TreeGrafter"/>
</dbReference>
<dbReference type="PROSITE" id="PS50835">
    <property type="entry name" value="IG_LIKE"/>
    <property type="match status" value="5"/>
</dbReference>
<dbReference type="GO" id="GO:0050839">
    <property type="term" value="F:cell adhesion molecule binding"/>
    <property type="evidence" value="ECO:0007669"/>
    <property type="project" value="TreeGrafter"/>
</dbReference>
<keyword evidence="17" id="KW-0325">Glycoprotein</keyword>
<keyword evidence="11" id="KW-0805">Transcription regulation</keyword>
<feature type="chain" id="PRO_5041336845" evidence="25">
    <location>
        <begin position="19"/>
        <end position="1478"/>
    </location>
</feature>
<evidence type="ECO:0000256" key="4">
    <source>
        <dbReference type="ARBA" id="ARBA00022490"/>
    </source>
</evidence>
<evidence type="ECO:0000256" key="19">
    <source>
        <dbReference type="ARBA" id="ARBA00023319"/>
    </source>
</evidence>
<dbReference type="PROSITE" id="PS50088">
    <property type="entry name" value="ANK_REPEAT"/>
    <property type="match status" value="5"/>
</dbReference>
<keyword evidence="15" id="KW-0010">Activator</keyword>
<evidence type="ECO:0000256" key="16">
    <source>
        <dbReference type="ARBA" id="ARBA00023163"/>
    </source>
</evidence>
<dbReference type="FunFam" id="2.60.40.10:FF:000244">
    <property type="entry name" value="carcinoembryonic antigen-related cell adhesion molecule 16"/>
    <property type="match status" value="1"/>
</dbReference>
<feature type="compositionally biased region" description="Basic and acidic residues" evidence="23">
    <location>
        <begin position="599"/>
        <end position="612"/>
    </location>
</feature>
<dbReference type="Gene3D" id="2.60.40.10">
    <property type="entry name" value="Immunoglobulins"/>
    <property type="match status" value="8"/>
</dbReference>
<dbReference type="PRINTS" id="PR01415">
    <property type="entry name" value="ANKYRIN"/>
</dbReference>
<sequence length="1478" mass="158750">MVPLLALLALSWAPPGTGTGTVIVQAPAQVSGFLGNSLILPCLLKSSEPNVQVTQVTWMRRDPDGDFHSVAVFHPQRGASLAEPERVEFVGVAADVLNASLRVSPLRVEDETSYTCQYATFPRGSRKAETRLRVLVRPNSTVEAKEVTLPPPAGQPVPVACCTSTRGRPPARLSWSSLLGGSANSTLVPEPASGTYTVISIFTLVPSSKADGRNVTCRVEHESLEEPVLLPVTLTVHYPPEVSISGYDGNWYVGQRNVTLNCEARGNPEPTGYGWNTTTGSLPSFAVAQGTQLLISTVDLSINTTTFICHVTNTLGTSQKEQTILVKDPEVPHQSHSVNITIGVALSLVVAIAAVLLGVFFCHRQRRRSASFLALWPPQGSQAALHIQKIPEQPQKNQDLLLSLEGVPDSFQDFTWYLGEEPHGGTMLFTYIPGLQRPQRDSNAMGQRDAVGFRNGSMLLRRVQPSDGGTYHVAVTVNPAWTMRAKTEVQVAEKHQQLPAASLPVGAGILAAAVLGSLAAGFLLVGSLAYLLVTRGWRGRSPRATASEKPELDPSQEAGDNNVYEVMPSPVLLVSPLSDLRPMSPAMPRPLPPPPQPESEARQYQDLLHPDHAPYCQLGTREGHSDKRTGDPGRLQNKVTKPRRLDGEAETHQLKRSADGPESQVLVFQQGQDEIRKSQQVGILSARAELSITPEPAQPAEGDNVTLVVRGLSGEELAYSWYAGPTPSLTHLVASYIVSTGDETPGPSHTGREAVRPDGSLDIRGVLPGHSGTYLLQTLNRQLQTEVGYGHVQVYEVLAPPTVIANHTALVEHRDTLRLLCSSPSPAEARWFFNGDALPIAVRLGLSPDGRVLTRHGIRREEAGAYQCEVWNPISVSRSEPLNLTVYFGPERVAILQDGTARTGCTIRVDFNASLALRCVSRSCPEPEYVWAFNGRALQSSQAHLDISGMTAAQEGTYTCIAKNPKTLLSGSASVVVKLSGWVSSKGWILFPPEREWKPRAAAVTMMIVPVPAKPMEGLDVTLTVQGYPKDLLVYAWYRGPASEPNRLLSQLPSGNWIAGPAHTGREVGFANCSLLVQKLNLTDAGRYVLKTVTLQGKTDTLEVELQVARPLLPLYSTPPMSPSFPLLNLPTPLYPMMCSIEHPLSADIAMATRADEDGDTPLHIAVVQANLPAVHQLVNLFQHGGRELDIYNNLRQTPLHLAVITTLPSVVRLLVTAGASPMALDRHGQTAAHLACEHRSPTCLRALLDSAAPGTVDLEARNYDGLTALHVAVNTHCHEAVLLLLERGADIDAVDIKSGRSPLIHAVENNSLSMVQLLLQHGANVNAQMYSGSSALHSASGRGLLPLVRTLVRSGADSGLKNCHNDTPLMVARSRRVIDILRGKATRASSTSQPEPSPDRSATTSPESSSRLSSNGLLSASPSSSPAHSPPKDAPGFALAPPNFFLPPLSPPAFPPFSGVLRGPGRPVPPSPAPGGS</sequence>
<dbReference type="GO" id="GO:0002860">
    <property type="term" value="P:positive regulation of natural killer cell mediated cytotoxicity directed against tumor cell target"/>
    <property type="evidence" value="ECO:0007669"/>
    <property type="project" value="TreeGrafter"/>
</dbReference>
<evidence type="ECO:0000256" key="3">
    <source>
        <dbReference type="ARBA" id="ARBA00004556"/>
    </source>
</evidence>
<dbReference type="GO" id="GO:0046814">
    <property type="term" value="P:coreceptor-mediated virion attachment to host cell"/>
    <property type="evidence" value="ECO:0007669"/>
    <property type="project" value="TreeGrafter"/>
</dbReference>
<dbReference type="Pfam" id="PF07686">
    <property type="entry name" value="V-set"/>
    <property type="match status" value="3"/>
</dbReference>
<dbReference type="GO" id="GO:0005925">
    <property type="term" value="C:focal adhesion"/>
    <property type="evidence" value="ECO:0007669"/>
    <property type="project" value="TreeGrafter"/>
</dbReference>
<dbReference type="InterPro" id="IPR003598">
    <property type="entry name" value="Ig_sub2"/>
</dbReference>
<feature type="domain" description="Ig-like" evidence="26">
    <location>
        <begin position="240"/>
        <end position="325"/>
    </location>
</feature>
<organism evidence="27 28">
    <name type="scientific">Sciurus carolinensis</name>
    <name type="common">Eastern gray squirrel</name>
    <dbReference type="NCBI Taxonomy" id="30640"/>
    <lineage>
        <taxon>Eukaryota</taxon>
        <taxon>Metazoa</taxon>
        <taxon>Chordata</taxon>
        <taxon>Craniata</taxon>
        <taxon>Vertebrata</taxon>
        <taxon>Euteleostomi</taxon>
        <taxon>Mammalia</taxon>
        <taxon>Eutheria</taxon>
        <taxon>Euarchontoglires</taxon>
        <taxon>Glires</taxon>
        <taxon>Rodentia</taxon>
        <taxon>Sciuromorpha</taxon>
        <taxon>Sciuridae</taxon>
        <taxon>Sciurinae</taxon>
        <taxon>Sciurini</taxon>
        <taxon>Sciurus</taxon>
    </lineage>
</organism>
<keyword evidence="12 22" id="KW-0040">ANK repeat</keyword>
<dbReference type="GO" id="GO:0005886">
    <property type="term" value="C:plasma membrane"/>
    <property type="evidence" value="ECO:0007669"/>
    <property type="project" value="TreeGrafter"/>
</dbReference>
<feature type="region of interest" description="Disordered" evidence="23">
    <location>
        <begin position="540"/>
        <end position="562"/>
    </location>
</feature>
<keyword evidence="6 24" id="KW-0812">Transmembrane</keyword>
<dbReference type="EMBL" id="JAATJV010317600">
    <property type="protein sequence ID" value="MBZ3878130.1"/>
    <property type="molecule type" value="Genomic_DNA"/>
</dbReference>
<dbReference type="InterPro" id="IPR052659">
    <property type="entry name" value="Nectin/PVR"/>
</dbReference>
<evidence type="ECO:0000256" key="11">
    <source>
        <dbReference type="ARBA" id="ARBA00023015"/>
    </source>
</evidence>
<dbReference type="InterPro" id="IPR013162">
    <property type="entry name" value="CD80_C2-set"/>
</dbReference>
<keyword evidence="5" id="KW-0597">Phosphoprotein</keyword>
<dbReference type="GO" id="GO:0048471">
    <property type="term" value="C:perinuclear region of cytoplasm"/>
    <property type="evidence" value="ECO:0007669"/>
    <property type="project" value="UniProtKB-SubCell"/>
</dbReference>
<dbReference type="PROSITE" id="PS50297">
    <property type="entry name" value="ANK_REP_REGION"/>
    <property type="match status" value="5"/>
</dbReference>
<evidence type="ECO:0000256" key="12">
    <source>
        <dbReference type="ARBA" id="ARBA00023043"/>
    </source>
</evidence>
<feature type="region of interest" description="Disordered" evidence="23">
    <location>
        <begin position="576"/>
        <end position="663"/>
    </location>
</feature>
<feature type="compositionally biased region" description="Basic and acidic residues" evidence="23">
    <location>
        <begin position="750"/>
        <end position="760"/>
    </location>
</feature>
<comment type="similarity">
    <text evidence="20">Belongs to the immunoglobulin superfamily. CEA family.</text>
</comment>
<dbReference type="GO" id="GO:0001818">
    <property type="term" value="P:negative regulation of cytokine production"/>
    <property type="evidence" value="ECO:0007669"/>
    <property type="project" value="UniProtKB-ARBA"/>
</dbReference>
<dbReference type="InterPro" id="IPR007110">
    <property type="entry name" value="Ig-like_dom"/>
</dbReference>
<dbReference type="SMART" id="SM00248">
    <property type="entry name" value="ANK"/>
    <property type="match status" value="6"/>
</dbReference>
<dbReference type="InterPro" id="IPR003599">
    <property type="entry name" value="Ig_sub"/>
</dbReference>
<feature type="compositionally biased region" description="Pro residues" evidence="23">
    <location>
        <begin position="1445"/>
        <end position="1456"/>
    </location>
</feature>
<evidence type="ECO:0000256" key="9">
    <source>
        <dbReference type="ARBA" id="ARBA00022843"/>
    </source>
</evidence>
<dbReference type="FunFam" id="2.60.40.10:FF:000619">
    <property type="entry name" value="Nectin cell adhesion molecule 2"/>
    <property type="match status" value="1"/>
</dbReference>
<dbReference type="GO" id="GO:0051707">
    <property type="term" value="P:response to other organism"/>
    <property type="evidence" value="ECO:0007669"/>
    <property type="project" value="UniProtKB-ARBA"/>
</dbReference>
<evidence type="ECO:0000256" key="5">
    <source>
        <dbReference type="ARBA" id="ARBA00022553"/>
    </source>
</evidence>
<keyword evidence="13 24" id="KW-0472">Membrane</keyword>
<name>A0AA41SYM5_SCICA</name>
<dbReference type="Pfam" id="PF08205">
    <property type="entry name" value="C2-set_2"/>
    <property type="match status" value="1"/>
</dbReference>
<evidence type="ECO:0000256" key="20">
    <source>
        <dbReference type="ARBA" id="ARBA00038222"/>
    </source>
</evidence>
<evidence type="ECO:0000256" key="23">
    <source>
        <dbReference type="SAM" id="MobiDB-lite"/>
    </source>
</evidence>
<dbReference type="InterPro" id="IPR013106">
    <property type="entry name" value="Ig_V-set"/>
</dbReference>
<keyword evidence="7 25" id="KW-0732">Signal</keyword>
<dbReference type="PANTHER" id="PTHR47387">
    <property type="entry name" value="NECTIN-2"/>
    <property type="match status" value="1"/>
</dbReference>
<feature type="signal peptide" evidence="25">
    <location>
        <begin position="1"/>
        <end position="18"/>
    </location>
</feature>
<evidence type="ECO:0000259" key="26">
    <source>
        <dbReference type="PROSITE" id="PS50835"/>
    </source>
</evidence>
<comment type="subcellular location">
    <subcellularLocation>
        <location evidence="3">Cytoplasm</location>
        <location evidence="3">Perinuclear region</location>
    </subcellularLocation>
    <subcellularLocation>
        <location evidence="2">Membrane</location>
        <topology evidence="2">Single-pass type I membrane protein</topology>
    </subcellularLocation>
    <subcellularLocation>
        <location evidence="1">Nucleus</location>
    </subcellularLocation>
</comment>
<evidence type="ECO:0000256" key="6">
    <source>
        <dbReference type="ARBA" id="ARBA00022692"/>
    </source>
</evidence>
<proteinExistence type="inferred from homology"/>
<keyword evidence="9" id="KW-0832">Ubl conjugation</keyword>
<feature type="transmembrane region" description="Helical" evidence="24">
    <location>
        <begin position="503"/>
        <end position="533"/>
    </location>
</feature>
<dbReference type="GO" id="GO:0010628">
    <property type="term" value="P:positive regulation of gene expression"/>
    <property type="evidence" value="ECO:0007669"/>
    <property type="project" value="UniProtKB-ARBA"/>
</dbReference>
<evidence type="ECO:0000313" key="27">
    <source>
        <dbReference type="EMBL" id="MBZ3878130.1"/>
    </source>
</evidence>
<feature type="compositionally biased region" description="Basic and acidic residues" evidence="23">
    <location>
        <begin position="621"/>
        <end position="631"/>
    </location>
</feature>
<feature type="domain" description="Ig-like" evidence="26">
    <location>
        <begin position="138"/>
        <end position="235"/>
    </location>
</feature>
<dbReference type="InterPro" id="IPR002110">
    <property type="entry name" value="Ankyrin_rpt"/>
</dbReference>
<dbReference type="InterPro" id="IPR036179">
    <property type="entry name" value="Ig-like_dom_sf"/>
</dbReference>
<dbReference type="GO" id="GO:0043296">
    <property type="term" value="C:apical junction complex"/>
    <property type="evidence" value="ECO:0007669"/>
    <property type="project" value="TreeGrafter"/>
</dbReference>
<dbReference type="GO" id="GO:0007156">
    <property type="term" value="P:homophilic cell adhesion via plasma membrane adhesion molecules"/>
    <property type="evidence" value="ECO:0007669"/>
    <property type="project" value="TreeGrafter"/>
</dbReference>
<feature type="domain" description="Ig-like" evidence="26">
    <location>
        <begin position="800"/>
        <end position="885"/>
    </location>
</feature>
<dbReference type="GO" id="GO:0006950">
    <property type="term" value="P:response to stress"/>
    <property type="evidence" value="ECO:0007669"/>
    <property type="project" value="UniProtKB-ARBA"/>
</dbReference>
<evidence type="ECO:0000256" key="25">
    <source>
        <dbReference type="SAM" id="SignalP"/>
    </source>
</evidence>
<evidence type="ECO:0000256" key="24">
    <source>
        <dbReference type="SAM" id="Phobius"/>
    </source>
</evidence>
<comment type="caution">
    <text evidence="27">The sequence shown here is derived from an EMBL/GenBank/DDBJ whole genome shotgun (WGS) entry which is preliminary data.</text>
</comment>
<evidence type="ECO:0000256" key="10">
    <source>
        <dbReference type="ARBA" id="ARBA00022989"/>
    </source>
</evidence>
<dbReference type="GO" id="GO:0005634">
    <property type="term" value="C:nucleus"/>
    <property type="evidence" value="ECO:0007669"/>
    <property type="project" value="UniProtKB-SubCell"/>
</dbReference>
<feature type="repeat" description="ANK" evidence="22">
    <location>
        <begin position="1158"/>
        <end position="1194"/>
    </location>
</feature>
<evidence type="ECO:0000256" key="22">
    <source>
        <dbReference type="PROSITE-ProRule" id="PRU00023"/>
    </source>
</evidence>
<evidence type="ECO:0000256" key="17">
    <source>
        <dbReference type="ARBA" id="ARBA00023180"/>
    </source>
</evidence>
<feature type="compositionally biased region" description="Pro residues" evidence="23">
    <location>
        <begin position="585"/>
        <end position="597"/>
    </location>
</feature>
<dbReference type="SUPFAM" id="SSF48726">
    <property type="entry name" value="Immunoglobulin"/>
    <property type="match status" value="8"/>
</dbReference>
<keyword evidence="8" id="KW-0677">Repeat</keyword>
<evidence type="ECO:0000256" key="18">
    <source>
        <dbReference type="ARBA" id="ARBA00023242"/>
    </source>
</evidence>
<evidence type="ECO:0000256" key="8">
    <source>
        <dbReference type="ARBA" id="ARBA00022737"/>
    </source>
</evidence>
<dbReference type="CDD" id="cd05774">
    <property type="entry name" value="IgV_CEACAM_D1"/>
    <property type="match status" value="2"/>
</dbReference>
<feature type="domain" description="Ig-like" evidence="26">
    <location>
        <begin position="890"/>
        <end position="976"/>
    </location>
</feature>